<feature type="compositionally biased region" description="Polar residues" evidence="1">
    <location>
        <begin position="239"/>
        <end position="256"/>
    </location>
</feature>
<reference evidence="3" key="1">
    <citation type="submission" date="2021-03" db="EMBL/GenBank/DDBJ databases">
        <title>Draft genome sequence of rust myrtle Austropuccinia psidii MF-1, a brazilian biotype.</title>
        <authorList>
            <person name="Quecine M.C."/>
            <person name="Pachon D.M.R."/>
            <person name="Bonatelli M.L."/>
            <person name="Correr F.H."/>
            <person name="Franceschini L.M."/>
            <person name="Leite T.F."/>
            <person name="Margarido G.R.A."/>
            <person name="Almeida C.A."/>
            <person name="Ferrarezi J.A."/>
            <person name="Labate C.A."/>
        </authorList>
    </citation>
    <scope>NUCLEOTIDE SEQUENCE</scope>
    <source>
        <strain evidence="3">MF-1</strain>
    </source>
</reference>
<gene>
    <name evidence="3" type="ORF">O181_029370</name>
</gene>
<feature type="compositionally biased region" description="Low complexity" evidence="1">
    <location>
        <begin position="23"/>
        <end position="36"/>
    </location>
</feature>
<feature type="region of interest" description="Disordered" evidence="1">
    <location>
        <begin position="23"/>
        <end position="101"/>
    </location>
</feature>
<feature type="compositionally biased region" description="Low complexity" evidence="1">
    <location>
        <begin position="324"/>
        <end position="340"/>
    </location>
</feature>
<feature type="compositionally biased region" description="Low complexity" evidence="1">
    <location>
        <begin position="69"/>
        <end position="89"/>
    </location>
</feature>
<name>A0A9Q3H548_9BASI</name>
<feature type="region of interest" description="Disordered" evidence="1">
    <location>
        <begin position="233"/>
        <end position="276"/>
    </location>
</feature>
<organism evidence="3 4">
    <name type="scientific">Austropuccinia psidii MF-1</name>
    <dbReference type="NCBI Taxonomy" id="1389203"/>
    <lineage>
        <taxon>Eukaryota</taxon>
        <taxon>Fungi</taxon>
        <taxon>Dikarya</taxon>
        <taxon>Basidiomycota</taxon>
        <taxon>Pucciniomycotina</taxon>
        <taxon>Pucciniomycetes</taxon>
        <taxon>Pucciniales</taxon>
        <taxon>Sphaerophragmiaceae</taxon>
        <taxon>Austropuccinia</taxon>
    </lineage>
</organism>
<keyword evidence="4" id="KW-1185">Reference proteome</keyword>
<evidence type="ECO:0000256" key="2">
    <source>
        <dbReference type="SAM" id="SignalP"/>
    </source>
</evidence>
<keyword evidence="2" id="KW-0732">Signal</keyword>
<protein>
    <submittedName>
        <fullName evidence="3">Uncharacterized protein</fullName>
    </submittedName>
</protein>
<feature type="compositionally biased region" description="Low complexity" evidence="1">
    <location>
        <begin position="43"/>
        <end position="62"/>
    </location>
</feature>
<dbReference type="EMBL" id="AVOT02010195">
    <property type="protein sequence ID" value="MBW0489655.1"/>
    <property type="molecule type" value="Genomic_DNA"/>
</dbReference>
<feature type="region of interest" description="Disordered" evidence="1">
    <location>
        <begin position="317"/>
        <end position="340"/>
    </location>
</feature>
<proteinExistence type="predicted"/>
<dbReference type="AlphaFoldDB" id="A0A9Q3H548"/>
<feature type="signal peptide" evidence="2">
    <location>
        <begin position="1"/>
        <end position="20"/>
    </location>
</feature>
<feature type="compositionally biased region" description="Polar residues" evidence="1">
    <location>
        <begin position="263"/>
        <end position="275"/>
    </location>
</feature>
<evidence type="ECO:0000313" key="4">
    <source>
        <dbReference type="Proteomes" id="UP000765509"/>
    </source>
</evidence>
<dbReference type="Proteomes" id="UP000765509">
    <property type="component" value="Unassembled WGS sequence"/>
</dbReference>
<evidence type="ECO:0000256" key="1">
    <source>
        <dbReference type="SAM" id="MobiDB-lite"/>
    </source>
</evidence>
<comment type="caution">
    <text evidence="3">The sequence shown here is derived from an EMBL/GenBank/DDBJ whole genome shotgun (WGS) entry which is preliminary data.</text>
</comment>
<evidence type="ECO:0000313" key="3">
    <source>
        <dbReference type="EMBL" id="MBW0489655.1"/>
    </source>
</evidence>
<sequence>MQRALFFLFLLLILQQAAHSKPQNAANNQPQYNAGNSPANQMSPQPYSQVPQPYSQAPQANPQVPPANPQILQANPQVPQANPQVAQVNSQSSQGIPQVASGNYGAGATQAGNLNGAGLGDGSSANLRAAPTNGAAVHSNSATPSGSFPLVGYGGGPISPQAYPMAQNYNGMFGFGGFPGFWPGNSQVGGGYIPPRFRQASPQGGDLEQLLLMRQEQERMQYLQPFRSANAQMYGLNNVPPSQTSNSAPASGTNGVATGGGSTSTNPISPSNVNAAPQAGTLARTTDQNNPCAPGSSSGLFGRPLWWGWSDTGCTPSDTAAVPAQSNTQTNGNANNGGSAPVTAQMVQAAQPAAQRMA</sequence>
<feature type="chain" id="PRO_5040129135" evidence="2">
    <location>
        <begin position="21"/>
        <end position="358"/>
    </location>
</feature>
<accession>A0A9Q3H548</accession>